<dbReference type="Proteomes" id="UP000683360">
    <property type="component" value="Unassembled WGS sequence"/>
</dbReference>
<dbReference type="PROSITE" id="PS50055">
    <property type="entry name" value="TYR_PHOSPHATASE_PTP"/>
    <property type="match status" value="2"/>
</dbReference>
<keyword evidence="10" id="KW-1185">Reference proteome</keyword>
<comment type="catalytic activity">
    <reaction evidence="5">
        <text>O-phospho-L-tyrosyl-[protein] + H2O = L-tyrosyl-[protein] + phosphate</text>
        <dbReference type="Rhea" id="RHEA:10684"/>
        <dbReference type="Rhea" id="RHEA-COMP:10136"/>
        <dbReference type="Rhea" id="RHEA-COMP:20101"/>
        <dbReference type="ChEBI" id="CHEBI:15377"/>
        <dbReference type="ChEBI" id="CHEBI:43474"/>
        <dbReference type="ChEBI" id="CHEBI:46858"/>
        <dbReference type="ChEBI" id="CHEBI:61978"/>
        <dbReference type="EC" id="3.1.3.48"/>
    </reaction>
</comment>
<evidence type="ECO:0000256" key="1">
    <source>
        <dbReference type="ARBA" id="ARBA00009580"/>
    </source>
</evidence>
<dbReference type="InterPro" id="IPR002049">
    <property type="entry name" value="LE_dom"/>
</dbReference>
<evidence type="ECO:0000256" key="4">
    <source>
        <dbReference type="ARBA" id="ARBA00022912"/>
    </source>
</evidence>
<comment type="similarity">
    <text evidence="1">Belongs to the protein-tyrosine phosphatase family.</text>
</comment>
<proteinExistence type="inferred from homology"/>
<evidence type="ECO:0000259" key="8">
    <source>
        <dbReference type="PROSITE" id="PS50056"/>
    </source>
</evidence>
<reference evidence="9" key="1">
    <citation type="submission" date="2021-03" db="EMBL/GenBank/DDBJ databases">
        <authorList>
            <person name="Bekaert M."/>
        </authorList>
    </citation>
    <scope>NUCLEOTIDE SEQUENCE</scope>
</reference>
<dbReference type="InterPro" id="IPR000387">
    <property type="entry name" value="Tyr_Pase_dom"/>
</dbReference>
<keyword evidence="3 9" id="KW-0378">Hydrolase</keyword>
<keyword evidence="6" id="KW-1133">Transmembrane helix</keyword>
<dbReference type="OrthoDB" id="6084391at2759"/>
<evidence type="ECO:0000259" key="7">
    <source>
        <dbReference type="PROSITE" id="PS50055"/>
    </source>
</evidence>
<dbReference type="Gene3D" id="3.90.190.10">
    <property type="entry name" value="Protein tyrosine phosphatase superfamily"/>
    <property type="match status" value="2"/>
</dbReference>
<dbReference type="PRINTS" id="PR00700">
    <property type="entry name" value="PRTYPHPHTASE"/>
</dbReference>
<accession>A0A8S3R772</accession>
<feature type="domain" description="Tyrosine-protein phosphatase" evidence="7">
    <location>
        <begin position="528"/>
        <end position="727"/>
    </location>
</feature>
<sequence length="737" mass="85108">MDVTKDGTDYNCTEACDNSYYGYNCTEKCNCLISSVPCNKSTGMCPGGKCDKGWTGESCNEECSEGYYGSNCLGFCNNCLNTSCGIFEGNCNDKFSGPQCTDSQPIKNPGLITTIIGGFCAAVFVIILTLMLCIVYRKCCRSKKQTNHSYMEQNNKICSSTTDQTEIYENVKGNFSSAENIRLSFTKKHDRKISIDNISSNDLPDEEEEGNVNVYGNVISENDICQYKIRIEDLANVIIEKRHDEGFEQEYKMFPKGLIHAHIEGSKEENKAKNRFLTTWPYDHSRVVLKGDTQYDYINANYIDSYHKQKAYIATQGPKRNTLRDFWHMVWQENVCKIVMVTQLEENEKKKCYQYWPQLTNDPLEVDYYTLNMQEEKQHSEYVYRLIKVKHKKAKEERKVHHYHFTQWSDHGVPDSIKLVNFYRAVKNNTSDQQGPLLVHCSAGIGRTGTFIAIDSLYEHGKSVGYVDIVEYVKMMRKDRLNMIQTFEQYEAVFEALQELFTVPDTSIPLQDFCKHVDKQDNMTVPRNRNVYRLEFQEYSSNGSFLVTQCPLKETVVDFWTMVYDHDSSIVVLLDTPNEDARLWSGKDKTLKLEGFDIDLDIDNTPEGVQLTLVHIENQPDKRSIFVFYAKEFENGSPSLPSTTDMIVLLERVTEQRKQRTGPVTVVCRNGATKSGLFVALSLILEKMKIDDQVDVFQVIRTMRLRRPEFLSNYDQYEYCYKCIKYFIEQDSVYANL</sequence>
<dbReference type="EMBL" id="CAJPWZ010000923">
    <property type="protein sequence ID" value="CAG2203572.1"/>
    <property type="molecule type" value="Genomic_DNA"/>
</dbReference>
<evidence type="ECO:0000313" key="10">
    <source>
        <dbReference type="Proteomes" id="UP000683360"/>
    </source>
</evidence>
<dbReference type="InterPro" id="IPR000242">
    <property type="entry name" value="PTP_cat"/>
</dbReference>
<dbReference type="SMART" id="SM00404">
    <property type="entry name" value="PTPc_motif"/>
    <property type="match status" value="2"/>
</dbReference>
<dbReference type="InterPro" id="IPR029021">
    <property type="entry name" value="Prot-tyrosine_phosphatase-like"/>
</dbReference>
<dbReference type="PANTHER" id="PTHR19134:SF562">
    <property type="entry name" value="PROTEIN-TYROSINE-PHOSPHATASE"/>
    <property type="match status" value="1"/>
</dbReference>
<dbReference type="PROSITE" id="PS00383">
    <property type="entry name" value="TYR_PHOSPHATASE_1"/>
    <property type="match status" value="1"/>
</dbReference>
<evidence type="ECO:0000256" key="3">
    <source>
        <dbReference type="ARBA" id="ARBA00022801"/>
    </source>
</evidence>
<name>A0A8S3R772_MYTED</name>
<dbReference type="SMART" id="SM00194">
    <property type="entry name" value="PTPc"/>
    <property type="match status" value="2"/>
</dbReference>
<dbReference type="SUPFAM" id="SSF52799">
    <property type="entry name" value="(Phosphotyrosine protein) phosphatases II"/>
    <property type="match status" value="2"/>
</dbReference>
<dbReference type="CDD" id="cd00047">
    <property type="entry name" value="PTPc"/>
    <property type="match status" value="2"/>
</dbReference>
<organism evidence="9 10">
    <name type="scientific">Mytilus edulis</name>
    <name type="common">Blue mussel</name>
    <dbReference type="NCBI Taxonomy" id="6550"/>
    <lineage>
        <taxon>Eukaryota</taxon>
        <taxon>Metazoa</taxon>
        <taxon>Spiralia</taxon>
        <taxon>Lophotrochozoa</taxon>
        <taxon>Mollusca</taxon>
        <taxon>Bivalvia</taxon>
        <taxon>Autobranchia</taxon>
        <taxon>Pteriomorphia</taxon>
        <taxon>Mytilida</taxon>
        <taxon>Mytiloidea</taxon>
        <taxon>Mytilidae</taxon>
        <taxon>Mytilinae</taxon>
        <taxon>Mytilus</taxon>
    </lineage>
</organism>
<keyword evidence="6" id="KW-0812">Transmembrane</keyword>
<dbReference type="AlphaFoldDB" id="A0A8S3R772"/>
<dbReference type="Gene3D" id="2.170.300.10">
    <property type="entry name" value="Tie2 ligand-binding domain superfamily"/>
    <property type="match status" value="1"/>
</dbReference>
<keyword evidence="6" id="KW-0472">Membrane</keyword>
<gene>
    <name evidence="9" type="ORF">MEDL_18064</name>
</gene>
<dbReference type="EC" id="3.1.3.48" evidence="2"/>
<evidence type="ECO:0000256" key="6">
    <source>
        <dbReference type="SAM" id="Phobius"/>
    </source>
</evidence>
<dbReference type="FunFam" id="3.90.190.10:FF:000102">
    <property type="entry name" value="Receptor-type tyrosine-protein phosphatase"/>
    <property type="match status" value="1"/>
</dbReference>
<evidence type="ECO:0000313" key="9">
    <source>
        <dbReference type="EMBL" id="CAG2203572.1"/>
    </source>
</evidence>
<protein>
    <recommendedName>
        <fullName evidence="2">protein-tyrosine-phosphatase</fullName>
        <ecNumber evidence="2">3.1.3.48</ecNumber>
    </recommendedName>
</protein>
<dbReference type="InterPro" id="IPR050348">
    <property type="entry name" value="Protein-Tyr_Phosphatase"/>
</dbReference>
<dbReference type="CDD" id="cd00055">
    <property type="entry name" value="EGF_Lam"/>
    <property type="match status" value="1"/>
</dbReference>
<feature type="domain" description="Tyrosine specific protein phosphatases" evidence="8">
    <location>
        <begin position="420"/>
        <end position="491"/>
    </location>
</feature>
<dbReference type="GO" id="GO:0004725">
    <property type="term" value="F:protein tyrosine phosphatase activity"/>
    <property type="evidence" value="ECO:0007669"/>
    <property type="project" value="UniProtKB-EC"/>
</dbReference>
<feature type="transmembrane region" description="Helical" evidence="6">
    <location>
        <begin position="110"/>
        <end position="136"/>
    </location>
</feature>
<dbReference type="InterPro" id="IPR003595">
    <property type="entry name" value="Tyr_Pase_cat"/>
</dbReference>
<dbReference type="Pfam" id="PF00102">
    <property type="entry name" value="Y_phosphatase"/>
    <property type="match status" value="2"/>
</dbReference>
<evidence type="ECO:0000256" key="5">
    <source>
        <dbReference type="ARBA" id="ARBA00051722"/>
    </source>
</evidence>
<feature type="domain" description="Tyrosine specific protein phosphatases" evidence="8">
    <location>
        <begin position="644"/>
        <end position="718"/>
    </location>
</feature>
<dbReference type="PROSITE" id="PS50056">
    <property type="entry name" value="TYR_PHOSPHATASE_2"/>
    <property type="match status" value="2"/>
</dbReference>
<dbReference type="PANTHER" id="PTHR19134">
    <property type="entry name" value="RECEPTOR-TYPE TYROSINE-PROTEIN PHOSPHATASE"/>
    <property type="match status" value="1"/>
</dbReference>
<evidence type="ECO:0000256" key="2">
    <source>
        <dbReference type="ARBA" id="ARBA00013064"/>
    </source>
</evidence>
<keyword evidence="4" id="KW-0904">Protein phosphatase</keyword>
<comment type="caution">
    <text evidence="9">The sequence shown here is derived from an EMBL/GenBank/DDBJ whole genome shotgun (WGS) entry which is preliminary data.</text>
</comment>
<dbReference type="InterPro" id="IPR016130">
    <property type="entry name" value="Tyr_Pase_AS"/>
</dbReference>
<feature type="domain" description="Tyrosine-protein phosphatase" evidence="7">
    <location>
        <begin position="247"/>
        <end position="500"/>
    </location>
</feature>